<dbReference type="InterPro" id="IPR029058">
    <property type="entry name" value="AB_hydrolase_fold"/>
</dbReference>
<protein>
    <submittedName>
        <fullName evidence="1">Uncharacterized protein</fullName>
    </submittedName>
</protein>
<organism evidence="1 2">
    <name type="scientific">Papaver somniferum</name>
    <name type="common">Opium poppy</name>
    <dbReference type="NCBI Taxonomy" id="3469"/>
    <lineage>
        <taxon>Eukaryota</taxon>
        <taxon>Viridiplantae</taxon>
        <taxon>Streptophyta</taxon>
        <taxon>Embryophyta</taxon>
        <taxon>Tracheophyta</taxon>
        <taxon>Spermatophyta</taxon>
        <taxon>Magnoliopsida</taxon>
        <taxon>Ranunculales</taxon>
        <taxon>Papaveraceae</taxon>
        <taxon>Papaveroideae</taxon>
        <taxon>Papaver</taxon>
    </lineage>
</organism>
<reference evidence="1 2" key="1">
    <citation type="journal article" date="2018" name="Science">
        <title>The opium poppy genome and morphinan production.</title>
        <authorList>
            <person name="Guo L."/>
            <person name="Winzer T."/>
            <person name="Yang X."/>
            <person name="Li Y."/>
            <person name="Ning Z."/>
            <person name="He Z."/>
            <person name="Teodor R."/>
            <person name="Lu Y."/>
            <person name="Bowser T.A."/>
            <person name="Graham I.A."/>
            <person name="Ye K."/>
        </authorList>
    </citation>
    <scope>NUCLEOTIDE SEQUENCE [LARGE SCALE GENOMIC DNA]</scope>
    <source>
        <strain evidence="2">cv. HN1</strain>
        <tissue evidence="1">Leaves</tissue>
    </source>
</reference>
<dbReference type="Gramene" id="RZC83977">
    <property type="protein sequence ID" value="RZC83977"/>
    <property type="gene ID" value="C5167_046763"/>
</dbReference>
<proteinExistence type="predicted"/>
<sequence>MFNPNFLNLLYEPVPVVIVSKQLLQVVELAAKSGARLSLCAAGMKRNYPECDEDHSIHFVAHSAGVQVGVWLRIWTVKEVGAWAGNKALADKTEFKFKVWLIVLLGFQVVENTSENSVLSTSPLSGAFNGTTRTYLDGMQSVCIRRLDPARPYYSRINEAQFSSTLANEPVDTPARGSLPYKGYGDEDWQDNDGTVSTISMTYPRLPTEHPNKFVENDSDCQPLQPGIWYHKIVEVDLILFSL</sequence>
<dbReference type="AlphaFoldDB" id="A0A4Y7LGB1"/>
<name>A0A4Y7LGB1_PAPSO</name>
<evidence type="ECO:0000313" key="2">
    <source>
        <dbReference type="Proteomes" id="UP000316621"/>
    </source>
</evidence>
<evidence type="ECO:0000313" key="1">
    <source>
        <dbReference type="EMBL" id="RZC83977.1"/>
    </source>
</evidence>
<dbReference type="PANTHER" id="PTHR34043:SF3">
    <property type="entry name" value="ALPHA_BETA-HYDROLASES SUPERFAMILY PROTEIN"/>
    <property type="match status" value="1"/>
</dbReference>
<dbReference type="Proteomes" id="UP000316621">
    <property type="component" value="Chromosome 11"/>
</dbReference>
<dbReference type="PANTHER" id="PTHR34043">
    <property type="entry name" value="ALPHA/BETA-HYDROLASES SUPERFAMILY PROTEIN"/>
    <property type="match status" value="1"/>
</dbReference>
<gene>
    <name evidence="1" type="ORF">C5167_046763</name>
</gene>
<dbReference type="EMBL" id="CM010725">
    <property type="protein sequence ID" value="RZC83977.1"/>
    <property type="molecule type" value="Genomic_DNA"/>
</dbReference>
<accession>A0A4Y7LGB1</accession>
<keyword evidence="2" id="KW-1185">Reference proteome</keyword>
<dbReference type="STRING" id="3469.A0A4Y7LGB1"/>
<dbReference type="Gene3D" id="3.40.50.1820">
    <property type="entry name" value="alpha/beta hydrolase"/>
    <property type="match status" value="1"/>
</dbReference>